<keyword evidence="1" id="KW-0472">Membrane</keyword>
<evidence type="ECO:0000313" key="2">
    <source>
        <dbReference type="EMBL" id="VDN45082.1"/>
    </source>
</evidence>
<feature type="non-terminal residue" evidence="2">
    <location>
        <position position="63"/>
    </location>
</feature>
<accession>A0A3P7RP90</accession>
<keyword evidence="1" id="KW-1133">Transmembrane helix</keyword>
<sequence>MVGAGATCVIFIIASLICFLGTKEKETFEEPLTAFFGVVRKILTYRPYLLLMGAFLFMSLGIQ</sequence>
<dbReference type="EMBL" id="UYRU01114521">
    <property type="protein sequence ID" value="VDN45082.1"/>
    <property type="molecule type" value="Genomic_DNA"/>
</dbReference>
<feature type="transmembrane region" description="Helical" evidence="1">
    <location>
        <begin position="42"/>
        <end position="62"/>
    </location>
</feature>
<reference evidence="2 3" key="1">
    <citation type="submission" date="2018-11" db="EMBL/GenBank/DDBJ databases">
        <authorList>
            <consortium name="Pathogen Informatics"/>
        </authorList>
    </citation>
    <scope>NUCLEOTIDE SEQUENCE [LARGE SCALE GENOMIC DNA]</scope>
</reference>
<keyword evidence="3" id="KW-1185">Reference proteome</keyword>
<organism evidence="2 3">
    <name type="scientific">Dibothriocephalus latus</name>
    <name type="common">Fish tapeworm</name>
    <name type="synonym">Diphyllobothrium latum</name>
    <dbReference type="NCBI Taxonomy" id="60516"/>
    <lineage>
        <taxon>Eukaryota</taxon>
        <taxon>Metazoa</taxon>
        <taxon>Spiralia</taxon>
        <taxon>Lophotrochozoa</taxon>
        <taxon>Platyhelminthes</taxon>
        <taxon>Cestoda</taxon>
        <taxon>Eucestoda</taxon>
        <taxon>Diphyllobothriidea</taxon>
        <taxon>Diphyllobothriidae</taxon>
        <taxon>Dibothriocephalus</taxon>
    </lineage>
</organism>
<name>A0A3P7RP90_DIBLA</name>
<evidence type="ECO:0000256" key="1">
    <source>
        <dbReference type="SAM" id="Phobius"/>
    </source>
</evidence>
<dbReference type="AlphaFoldDB" id="A0A3P7RP90"/>
<protein>
    <submittedName>
        <fullName evidence="2">Uncharacterized protein</fullName>
    </submittedName>
</protein>
<keyword evidence="1" id="KW-0812">Transmembrane</keyword>
<gene>
    <name evidence="2" type="ORF">DILT_LOCUS19517</name>
</gene>
<dbReference type="Proteomes" id="UP000281553">
    <property type="component" value="Unassembled WGS sequence"/>
</dbReference>
<evidence type="ECO:0000313" key="3">
    <source>
        <dbReference type="Proteomes" id="UP000281553"/>
    </source>
</evidence>
<proteinExistence type="predicted"/>
<dbReference type="OrthoDB" id="197206at2759"/>